<dbReference type="GO" id="GO:0005886">
    <property type="term" value="C:plasma membrane"/>
    <property type="evidence" value="ECO:0007669"/>
    <property type="project" value="UniProtKB-SubCell"/>
</dbReference>
<evidence type="ECO:0000256" key="1">
    <source>
        <dbReference type="ARBA" id="ARBA00004401"/>
    </source>
</evidence>
<gene>
    <name evidence="8 10" type="primary">ftsL</name>
    <name evidence="10" type="ORF">RINTU1_33710</name>
</gene>
<keyword evidence="6 8" id="KW-0472">Membrane</keyword>
<organism evidence="10 11">
    <name type="scientific">Candidatus Regiella insecticola</name>
    <dbReference type="NCBI Taxonomy" id="138073"/>
    <lineage>
        <taxon>Bacteria</taxon>
        <taxon>Pseudomonadati</taxon>
        <taxon>Pseudomonadota</taxon>
        <taxon>Gammaproteobacteria</taxon>
        <taxon>Enterobacterales</taxon>
        <taxon>Enterobacteriaceae</taxon>
        <taxon>aphid secondary symbionts</taxon>
        <taxon>Candidatus Regiella</taxon>
    </lineage>
</organism>
<comment type="subcellular location">
    <subcellularLocation>
        <location evidence="8">Cell inner membrane</location>
        <topology evidence="8">Single-pass type II membrane protein</topology>
    </subcellularLocation>
    <subcellularLocation>
        <location evidence="1">Cell membrane</location>
        <topology evidence="1">Single-pass type II membrane protein</topology>
    </subcellularLocation>
    <text evidence="8">Localizes to the division septum where it forms a ring structure.</text>
</comment>
<keyword evidence="8" id="KW-0997">Cell inner membrane</keyword>
<evidence type="ECO:0000256" key="2">
    <source>
        <dbReference type="ARBA" id="ARBA00022475"/>
    </source>
</evidence>
<evidence type="ECO:0000256" key="6">
    <source>
        <dbReference type="ARBA" id="ARBA00023136"/>
    </source>
</evidence>
<dbReference type="EMBL" id="BLXO01000009">
    <property type="protein sequence ID" value="GFN47344.1"/>
    <property type="molecule type" value="Genomic_DNA"/>
</dbReference>
<evidence type="ECO:0000256" key="9">
    <source>
        <dbReference type="NCBIfam" id="TIGR02209"/>
    </source>
</evidence>
<protein>
    <recommendedName>
        <fullName evidence="8 9">Cell division protein FtsL</fullName>
    </recommendedName>
</protein>
<keyword evidence="4 8" id="KW-0812">Transmembrane</keyword>
<evidence type="ECO:0000313" key="10">
    <source>
        <dbReference type="EMBL" id="GFN47344.1"/>
    </source>
</evidence>
<keyword evidence="7 8" id="KW-0131">Cell cycle</keyword>
<dbReference type="NCBIfam" id="TIGR02209">
    <property type="entry name" value="ftsL_broad"/>
    <property type="match status" value="1"/>
</dbReference>
<dbReference type="GO" id="GO:0043093">
    <property type="term" value="P:FtsZ-dependent cytokinesis"/>
    <property type="evidence" value="ECO:0007669"/>
    <property type="project" value="UniProtKB-UniRule"/>
</dbReference>
<comment type="caution">
    <text evidence="10">The sequence shown here is derived from an EMBL/GenBank/DDBJ whole genome shotgun (WGS) entry which is preliminary data.</text>
</comment>
<feature type="transmembrane region" description="Helical" evidence="8">
    <location>
        <begin position="23"/>
        <end position="43"/>
    </location>
</feature>
<evidence type="ECO:0000256" key="7">
    <source>
        <dbReference type="ARBA" id="ARBA00023306"/>
    </source>
</evidence>
<dbReference type="PANTHER" id="PTHR37479:SF1">
    <property type="entry name" value="CELL DIVISION PROTEIN FTSL"/>
    <property type="match status" value="1"/>
</dbReference>
<keyword evidence="3 8" id="KW-0132">Cell division</keyword>
<comment type="function">
    <text evidence="8">Essential cell division protein. May link together the upstream cell division proteins, which are predominantly cytoplasmic, with the downstream cell division proteins, which are predominantly periplasmic.</text>
</comment>
<accession>A0A6L2ZSP5</accession>
<comment type="subunit">
    <text evidence="8">Part of a complex composed of FtsB, FtsL and FtsQ.</text>
</comment>
<dbReference type="Pfam" id="PF04999">
    <property type="entry name" value="FtsL"/>
    <property type="match status" value="1"/>
</dbReference>
<evidence type="ECO:0000256" key="3">
    <source>
        <dbReference type="ARBA" id="ARBA00022618"/>
    </source>
</evidence>
<dbReference type="RefSeq" id="WP_176488816.1">
    <property type="nucleotide sequence ID" value="NZ_BLXO01000009.1"/>
</dbReference>
<dbReference type="GO" id="GO:0032153">
    <property type="term" value="C:cell division site"/>
    <property type="evidence" value="ECO:0007669"/>
    <property type="project" value="UniProtKB-UniRule"/>
</dbReference>
<evidence type="ECO:0000256" key="5">
    <source>
        <dbReference type="ARBA" id="ARBA00022989"/>
    </source>
</evidence>
<keyword evidence="2 8" id="KW-1003">Cell membrane</keyword>
<sequence>MTSYQKYSLIQLIGTDLVHNAKIPLILLFTVLLYAILVVTTTYQTRLLTAKRELLILERNALDIEWRNLILEEKVLSAHQRIATIARKKLKMQYVAPEEEKIVIDQSLLHRYGNKYTQ</sequence>
<evidence type="ECO:0000256" key="8">
    <source>
        <dbReference type="HAMAP-Rule" id="MF_00910"/>
    </source>
</evidence>
<name>A0A6L2ZSP5_9ENTR</name>
<dbReference type="PANTHER" id="PTHR37479">
    <property type="entry name" value="CELL DIVISION PROTEIN FTSL"/>
    <property type="match status" value="1"/>
</dbReference>
<dbReference type="InterPro" id="IPR011922">
    <property type="entry name" value="Cell_div_FtsL"/>
</dbReference>
<comment type="similarity">
    <text evidence="8">Belongs to the FtsL family.</text>
</comment>
<dbReference type="NCBIfam" id="NF008040">
    <property type="entry name" value="PRK10772.1"/>
    <property type="match status" value="1"/>
</dbReference>
<evidence type="ECO:0000313" key="11">
    <source>
        <dbReference type="Proteomes" id="UP000504714"/>
    </source>
</evidence>
<evidence type="ECO:0000256" key="4">
    <source>
        <dbReference type="ARBA" id="ARBA00022692"/>
    </source>
</evidence>
<proteinExistence type="inferred from homology"/>
<reference evidence="10 11" key="1">
    <citation type="submission" date="2020-06" db="EMBL/GenBank/DDBJ databases">
        <title>The genome sequence of Candidatus Regiella insecticola strain Tut.</title>
        <authorList>
            <person name="Nikoh N."/>
            <person name="Tsuchida T."/>
            <person name="Koga R."/>
            <person name="Oshima K."/>
            <person name="Hattori M."/>
            <person name="Fukatsu T."/>
        </authorList>
    </citation>
    <scope>NUCLEOTIDE SEQUENCE [LARGE SCALE GENOMIC DNA]</scope>
    <source>
        <strain evidence="10 11">Tut</strain>
    </source>
</reference>
<dbReference type="AlphaFoldDB" id="A0A6L2ZSP5"/>
<dbReference type="Proteomes" id="UP000504714">
    <property type="component" value="Unassembled WGS sequence"/>
</dbReference>
<dbReference type="HAMAP" id="MF_00910">
    <property type="entry name" value="FtsL"/>
    <property type="match status" value="1"/>
</dbReference>
<keyword evidence="5 8" id="KW-1133">Transmembrane helix</keyword>